<proteinExistence type="predicted"/>
<reference evidence="1 2" key="1">
    <citation type="submission" date="2019-07" db="EMBL/GenBank/DDBJ databases">
        <title>Draft genome sequences of 15 bacterial species constituting the stable defined intestinal microbiota of the GM15 gnotobiotic mouse model.</title>
        <authorList>
            <person name="Elie C."/>
            <person name="Mathieu A."/>
            <person name="Saliou A."/>
            <person name="Darnaud M."/>
            <person name="Leulier F."/>
            <person name="Tamellini A."/>
        </authorList>
    </citation>
    <scope>NUCLEOTIDE SEQUENCE [LARGE SCALE GENOMIC DNA]</scope>
    <source>
        <strain evidence="2">ASF 502</strain>
    </source>
</reference>
<organism evidence="1 2">
    <name type="scientific">Schaedlerella arabinosiphila</name>
    <dbReference type="NCBI Taxonomy" id="2044587"/>
    <lineage>
        <taxon>Bacteria</taxon>
        <taxon>Bacillati</taxon>
        <taxon>Bacillota</taxon>
        <taxon>Clostridia</taxon>
        <taxon>Lachnospirales</taxon>
        <taxon>Lachnospiraceae</taxon>
        <taxon>Schaedlerella</taxon>
    </lineage>
</organism>
<evidence type="ECO:0000313" key="1">
    <source>
        <dbReference type="EMBL" id="NDO71680.1"/>
    </source>
</evidence>
<comment type="caution">
    <text evidence="1">The sequence shown here is derived from an EMBL/GenBank/DDBJ whole genome shotgun (WGS) entry which is preliminary data.</text>
</comment>
<dbReference type="Proteomes" id="UP000474104">
    <property type="component" value="Unassembled WGS sequence"/>
</dbReference>
<evidence type="ECO:0008006" key="3">
    <source>
        <dbReference type="Google" id="ProtNLM"/>
    </source>
</evidence>
<dbReference type="OrthoDB" id="1663583at2"/>
<evidence type="ECO:0000313" key="2">
    <source>
        <dbReference type="Proteomes" id="UP000474104"/>
    </source>
</evidence>
<dbReference type="RefSeq" id="WP_004073847.1">
    <property type="nucleotide sequence ID" value="NZ_VIRB01000142.1"/>
</dbReference>
<name>A0A9X5H8Z2_9FIRM</name>
<protein>
    <recommendedName>
        <fullName evidence="3">PD-(D/E)XK nuclease family transposase</fullName>
    </recommendedName>
</protein>
<gene>
    <name evidence="1" type="ORF">FMM80_24720</name>
</gene>
<sequence>MIETNLAQTVNATNDSGSAYDTNVKYLLSDKQILSRILKYTIEEFQEMDIEDIMGCIGDDIEIGTRPVDAGLSNLGRVRETVTEDNIPGEGIIYYDIRFTAYIEEAEIKILVNLEAQRSSDHSRLGYHLENRIIFYLARMISAQKQTEFFHSDFDNLKKVRSIWICMDNDETEDSIEEIGLDRKMVFGNKKNPYHTDLMKGIIVNIRNGENDKYSDSIKKSQNVLISMLEELLSEKDAVEKKRVLADEYGMIMTAELEGRIQIMCNLSENIIERERIDAIKRMIRANITRAQILSMGYTEAEYKKAESALYANV</sequence>
<dbReference type="AlphaFoldDB" id="A0A9X5H8Z2"/>
<dbReference type="EMBL" id="VIRB01000142">
    <property type="protein sequence ID" value="NDO71680.1"/>
    <property type="molecule type" value="Genomic_DNA"/>
</dbReference>
<accession>A0A9X5H8Z2</accession>